<evidence type="ECO:0000313" key="6">
    <source>
        <dbReference type="EMBL" id="HIU91005.1"/>
    </source>
</evidence>
<feature type="short sequence motif" description="DGA/G" evidence="4">
    <location>
        <begin position="156"/>
        <end position="158"/>
    </location>
</feature>
<evidence type="ECO:0000256" key="4">
    <source>
        <dbReference type="PROSITE-ProRule" id="PRU01161"/>
    </source>
</evidence>
<name>A0A9D1MX45_9BACT</name>
<evidence type="ECO:0000256" key="3">
    <source>
        <dbReference type="ARBA" id="ARBA00023098"/>
    </source>
</evidence>
<accession>A0A9D1MX45</accession>
<evidence type="ECO:0000256" key="1">
    <source>
        <dbReference type="ARBA" id="ARBA00022801"/>
    </source>
</evidence>
<dbReference type="InterPro" id="IPR016035">
    <property type="entry name" value="Acyl_Trfase/lysoPLipase"/>
</dbReference>
<reference evidence="6" key="1">
    <citation type="submission" date="2020-10" db="EMBL/GenBank/DDBJ databases">
        <authorList>
            <person name="Gilroy R."/>
        </authorList>
    </citation>
    <scope>NUCLEOTIDE SEQUENCE</scope>
    <source>
        <strain evidence="6">ChiHjej12B11-7776</strain>
    </source>
</reference>
<evidence type="ECO:0000259" key="5">
    <source>
        <dbReference type="PROSITE" id="PS51635"/>
    </source>
</evidence>
<evidence type="ECO:0000256" key="2">
    <source>
        <dbReference type="ARBA" id="ARBA00022963"/>
    </source>
</evidence>
<dbReference type="Proteomes" id="UP000886852">
    <property type="component" value="Unassembled WGS sequence"/>
</dbReference>
<feature type="active site" description="Proton acceptor" evidence="4">
    <location>
        <position position="156"/>
    </location>
</feature>
<dbReference type="CDD" id="cd07205">
    <property type="entry name" value="Pat_PNPLA6_PNPLA7_NTE1_like"/>
    <property type="match status" value="1"/>
</dbReference>
<organism evidence="6 7">
    <name type="scientific">Candidatus Fimimonas merdipullorum</name>
    <dbReference type="NCBI Taxonomy" id="2840822"/>
    <lineage>
        <taxon>Bacteria</taxon>
        <taxon>Pseudomonadati</taxon>
        <taxon>Myxococcota</taxon>
        <taxon>Myxococcia</taxon>
        <taxon>Myxococcales</taxon>
        <taxon>Cystobacterineae</taxon>
        <taxon>Myxococcaceae</taxon>
        <taxon>Myxococcaceae incertae sedis</taxon>
        <taxon>Candidatus Fimimonas</taxon>
    </lineage>
</organism>
<reference evidence="6" key="2">
    <citation type="journal article" date="2021" name="PeerJ">
        <title>Extensive microbial diversity within the chicken gut microbiome revealed by metagenomics and culture.</title>
        <authorList>
            <person name="Gilroy R."/>
            <person name="Ravi A."/>
            <person name="Getino M."/>
            <person name="Pursley I."/>
            <person name="Horton D.L."/>
            <person name="Alikhan N.F."/>
            <person name="Baker D."/>
            <person name="Gharbi K."/>
            <person name="Hall N."/>
            <person name="Watson M."/>
            <person name="Adriaenssens E.M."/>
            <person name="Foster-Nyarko E."/>
            <person name="Jarju S."/>
            <person name="Secka A."/>
            <person name="Antonio M."/>
            <person name="Oren A."/>
            <person name="Chaudhuri R.R."/>
            <person name="La Ragione R."/>
            <person name="Hildebrand F."/>
            <person name="Pallen M.J."/>
        </authorList>
    </citation>
    <scope>NUCLEOTIDE SEQUENCE</scope>
    <source>
        <strain evidence="6">ChiHjej12B11-7776</strain>
    </source>
</reference>
<dbReference type="GO" id="GO:0016042">
    <property type="term" value="P:lipid catabolic process"/>
    <property type="evidence" value="ECO:0007669"/>
    <property type="project" value="UniProtKB-UniRule"/>
</dbReference>
<feature type="short sequence motif" description="GXSXG" evidence="4">
    <location>
        <begin position="44"/>
        <end position="48"/>
    </location>
</feature>
<keyword evidence="2 4" id="KW-0442">Lipid degradation</keyword>
<dbReference type="InterPro" id="IPR050301">
    <property type="entry name" value="NTE"/>
</dbReference>
<evidence type="ECO:0000313" key="7">
    <source>
        <dbReference type="Proteomes" id="UP000886852"/>
    </source>
</evidence>
<dbReference type="Gene3D" id="3.40.1090.10">
    <property type="entry name" value="Cytosolic phospholipase A2 catalytic domain"/>
    <property type="match status" value="2"/>
</dbReference>
<protein>
    <submittedName>
        <fullName evidence="6">Patatin-like phospholipase family protein</fullName>
    </submittedName>
</protein>
<dbReference type="EMBL" id="DVOC01000055">
    <property type="protein sequence ID" value="HIU91005.1"/>
    <property type="molecule type" value="Genomic_DNA"/>
</dbReference>
<dbReference type="SUPFAM" id="SSF52151">
    <property type="entry name" value="FabD/lysophospholipase-like"/>
    <property type="match status" value="1"/>
</dbReference>
<dbReference type="GO" id="GO:0016787">
    <property type="term" value="F:hydrolase activity"/>
    <property type="evidence" value="ECO:0007669"/>
    <property type="project" value="UniProtKB-UniRule"/>
</dbReference>
<proteinExistence type="predicted"/>
<dbReference type="InterPro" id="IPR002641">
    <property type="entry name" value="PNPLA_dom"/>
</dbReference>
<comment type="caution">
    <text evidence="6">The sequence shown here is derived from an EMBL/GenBank/DDBJ whole genome shotgun (WGS) entry which is preliminary data.</text>
</comment>
<dbReference type="Pfam" id="PF01734">
    <property type="entry name" value="Patatin"/>
    <property type="match status" value="1"/>
</dbReference>
<dbReference type="PANTHER" id="PTHR14226:SF29">
    <property type="entry name" value="NEUROPATHY TARGET ESTERASE SWS"/>
    <property type="match status" value="1"/>
</dbReference>
<feature type="short sequence motif" description="GXGXXG" evidence="4">
    <location>
        <begin position="17"/>
        <end position="22"/>
    </location>
</feature>
<dbReference type="PANTHER" id="PTHR14226">
    <property type="entry name" value="NEUROPATHY TARGET ESTERASE/SWISS CHEESE D.MELANOGASTER"/>
    <property type="match status" value="1"/>
</dbReference>
<feature type="domain" description="PNPLA" evidence="5">
    <location>
        <begin position="13"/>
        <end position="169"/>
    </location>
</feature>
<dbReference type="PROSITE" id="PS51635">
    <property type="entry name" value="PNPLA"/>
    <property type="match status" value="1"/>
</dbReference>
<feature type="active site" description="Nucleophile" evidence="4">
    <location>
        <position position="46"/>
    </location>
</feature>
<keyword evidence="1 4" id="KW-0378">Hydrolase</keyword>
<gene>
    <name evidence="6" type="ORF">IAC72_03250</name>
</gene>
<keyword evidence="3 4" id="KW-0443">Lipid metabolism</keyword>
<sequence>MIKRKTFRHTLGLALSGGGTRGFAHLGVFRAFEQCHVPVSCVAGTSAGSIMGAFLCAGIPWQEVIVQAKAVTKKDLINKRWVIGSSSSNIESIAKRLLGDVTFEQLKIPFRAVAVDIATGSEVVLNSGSVAKAVSASSAVPVLFSPVKTDGMVLVDGGLLNNMPADVCREMGADVVVSVDLNHTRGSGTSSDKLLDTIVAVWDITAKGTVLKGQLNSDVIITPELADYKNTKLEGIEEMAEEGYRAAMEKMPQIQQLLNTKF</sequence>
<dbReference type="AlphaFoldDB" id="A0A9D1MX45"/>